<dbReference type="Proteomes" id="UP000037136">
    <property type="component" value="Unassembled WGS sequence"/>
</dbReference>
<keyword evidence="8 11" id="KW-0350">Heme biosynthesis</keyword>
<dbReference type="InterPro" id="IPR002937">
    <property type="entry name" value="Amino_oxidase"/>
</dbReference>
<keyword evidence="15" id="KW-1185">Reference proteome</keyword>
<dbReference type="PANTHER" id="PTHR42923:SF3">
    <property type="entry name" value="PROTOPORPHYRINOGEN OXIDASE"/>
    <property type="match status" value="1"/>
</dbReference>
<comment type="subcellular location">
    <subcellularLocation>
        <location evidence="11">Mitochondrion inner membrane</location>
    </subcellularLocation>
</comment>
<proteinExistence type="inferred from homology"/>
<dbReference type="Gene3D" id="3.50.50.60">
    <property type="entry name" value="FAD/NAD(P)-binding domain"/>
    <property type="match status" value="1"/>
</dbReference>
<comment type="pathway">
    <text evidence="2 11">Porphyrin-containing compound metabolism; protoporphyrin-IX biosynthesis; protoporphyrin-IX from protoporphyrinogen-IX: step 1/1.</text>
</comment>
<evidence type="ECO:0000256" key="5">
    <source>
        <dbReference type="ARBA" id="ARBA00022630"/>
    </source>
</evidence>
<keyword evidence="7 11" id="KW-0560">Oxidoreductase</keyword>
<dbReference type="OrthoDB" id="438553at2759"/>
<evidence type="ECO:0000256" key="10">
    <source>
        <dbReference type="ARBA" id="ARBA00047554"/>
    </source>
</evidence>
<dbReference type="SUPFAM" id="SSF51905">
    <property type="entry name" value="FAD/NAD(P)-binding domain"/>
    <property type="match status" value="1"/>
</dbReference>
<reference evidence="14 15" key="1">
    <citation type="journal article" date="2015" name="BMC Genomics">
        <title>Gene expression during zombie ant biting behavior reflects the complexity underlying fungal parasitic behavioral manipulation.</title>
        <authorList>
            <person name="de Bekker C."/>
            <person name="Ohm R.A."/>
            <person name="Loreto R.G."/>
            <person name="Sebastian A."/>
            <person name="Albert I."/>
            <person name="Merrow M."/>
            <person name="Brachmann A."/>
            <person name="Hughes D.P."/>
        </authorList>
    </citation>
    <scope>NUCLEOTIDE SEQUENCE [LARGE SCALE GENOMIC DNA]</scope>
    <source>
        <strain evidence="14 15">SC16a</strain>
    </source>
</reference>
<dbReference type="InterPro" id="IPR050464">
    <property type="entry name" value="Zeta_carotene_desat/Oxidored"/>
</dbReference>
<evidence type="ECO:0000256" key="8">
    <source>
        <dbReference type="ARBA" id="ARBA00023133"/>
    </source>
</evidence>
<evidence type="ECO:0000256" key="12">
    <source>
        <dbReference type="SAM" id="MobiDB-lite"/>
    </source>
</evidence>
<sequence length="567" mass="61284">MGGHRRLTDGGLLRLSRGRPANSAEGLGGRPRQATTAPADGPGRRIAVIGGGLTGLTTAYRLAKQQPTSTSITLYEASDRLGGWIRTDSAQVDVGGVRGHIRLERGPRTLSSLHTSTWRFDDLALYHLCNDLGLSLVSPPDGSRYILDADQRLEALPTKAWEMMGSRLVRNCFGALPGYALRRLLTRRGSVPSSDLDVSSWLRTVTMSRAVADLASALMHGVYGGDVDRLSARQVLGPMYWRYHLERPARGHVVMPRSELAFLRAWGADARVREMAKRDKGALLHFGSAGLESLTGALERALSEKQNVTIRKGCAVQGLSFDQESSQVMVKTSPSSTSSPPATYDKVIATILPHQLARISSTPLPSLDSLQSVSVMTVNLWYPRARLNPPGFGYLIPRNAPNPELALGVFFDSDVDVVGADEATGTKLFVLLGGHHYDVVDAPSETRAVDQAKALVERHLGIARREACFVDARFAPHCIPQPLVGHEHRLALASHHIGTAFAGTLAVVGGSYSRVGALAAIRSGYDMAHRLSSRHGWLDTGIEPGLDLDSFVDVAEADIRTVRNLGR</sequence>
<evidence type="ECO:0000313" key="14">
    <source>
        <dbReference type="EMBL" id="PFH61900.1"/>
    </source>
</evidence>
<evidence type="ECO:0000256" key="4">
    <source>
        <dbReference type="ARBA" id="ARBA00012867"/>
    </source>
</evidence>
<evidence type="ECO:0000256" key="9">
    <source>
        <dbReference type="ARBA" id="ARBA00023244"/>
    </source>
</evidence>
<dbReference type="EMBL" id="LAZP02000050">
    <property type="protein sequence ID" value="PFH61900.1"/>
    <property type="molecule type" value="Genomic_DNA"/>
</dbReference>
<dbReference type="NCBIfam" id="TIGR00562">
    <property type="entry name" value="proto_IX_ox"/>
    <property type="match status" value="1"/>
</dbReference>
<dbReference type="UniPathway" id="UPA00251">
    <property type="reaction ID" value="UER00324"/>
</dbReference>
<dbReference type="STRING" id="268505.A0A2A9PLZ5"/>
<dbReference type="InterPro" id="IPR036188">
    <property type="entry name" value="FAD/NAD-bd_sf"/>
</dbReference>
<evidence type="ECO:0000256" key="1">
    <source>
        <dbReference type="ARBA" id="ARBA00002600"/>
    </source>
</evidence>
<evidence type="ECO:0000256" key="7">
    <source>
        <dbReference type="ARBA" id="ARBA00023002"/>
    </source>
</evidence>
<comment type="function">
    <text evidence="1 11">Catalyzes the 6-electron oxidation of protoporphyrinogen-IX to form protoporphyrin-IX.</text>
</comment>
<comment type="caution">
    <text evidence="14">The sequence shown here is derived from an EMBL/GenBank/DDBJ whole genome shotgun (WGS) entry which is preliminary data.</text>
</comment>
<dbReference type="Pfam" id="PF01593">
    <property type="entry name" value="Amino_oxidase"/>
    <property type="match status" value="1"/>
</dbReference>
<dbReference type="AlphaFoldDB" id="A0A2A9PLZ5"/>
<evidence type="ECO:0000256" key="2">
    <source>
        <dbReference type="ARBA" id="ARBA00005073"/>
    </source>
</evidence>
<dbReference type="InterPro" id="IPR004572">
    <property type="entry name" value="Protoporphyrinogen_oxidase"/>
</dbReference>
<dbReference type="GO" id="GO:0005743">
    <property type="term" value="C:mitochondrial inner membrane"/>
    <property type="evidence" value="ECO:0007669"/>
    <property type="project" value="UniProtKB-SubCell"/>
</dbReference>
<feature type="domain" description="Amine oxidase" evidence="13">
    <location>
        <begin position="53"/>
        <end position="503"/>
    </location>
</feature>
<evidence type="ECO:0000256" key="3">
    <source>
        <dbReference type="ARBA" id="ARBA00010551"/>
    </source>
</evidence>
<evidence type="ECO:0000256" key="6">
    <source>
        <dbReference type="ARBA" id="ARBA00022827"/>
    </source>
</evidence>
<dbReference type="PANTHER" id="PTHR42923">
    <property type="entry name" value="PROTOPORPHYRINOGEN OXIDASE"/>
    <property type="match status" value="1"/>
</dbReference>
<reference evidence="14 15" key="2">
    <citation type="journal article" date="2017" name="Sci. Rep.">
        <title>Ant-infecting Ophiocordyceps genomes reveal a high diversity of potential behavioral manipulation genes and a possible major role for enterotoxins.</title>
        <authorList>
            <person name="de Bekker C."/>
            <person name="Ohm R.A."/>
            <person name="Evans H.C."/>
            <person name="Brachmann A."/>
            <person name="Hughes D.P."/>
        </authorList>
    </citation>
    <scope>NUCLEOTIDE SEQUENCE [LARGE SCALE GENOMIC DNA]</scope>
    <source>
        <strain evidence="14 15">SC16a</strain>
    </source>
</reference>
<keyword evidence="9 11" id="KW-0627">Porphyrin biosynthesis</keyword>
<protein>
    <recommendedName>
        <fullName evidence="4 11">Protoporphyrinogen oxidase</fullName>
        <ecNumber evidence="4 11">1.3.3.4</ecNumber>
    </recommendedName>
</protein>
<accession>A0A2A9PLZ5</accession>
<evidence type="ECO:0000259" key="13">
    <source>
        <dbReference type="Pfam" id="PF01593"/>
    </source>
</evidence>
<name>A0A2A9PLZ5_OPHUN</name>
<evidence type="ECO:0000313" key="15">
    <source>
        <dbReference type="Proteomes" id="UP000037136"/>
    </source>
</evidence>
<evidence type="ECO:0000256" key="11">
    <source>
        <dbReference type="RuleBase" id="RU367069"/>
    </source>
</evidence>
<comment type="catalytic activity">
    <reaction evidence="10 11">
        <text>protoporphyrinogen IX + 3 O2 = protoporphyrin IX + 3 H2O2</text>
        <dbReference type="Rhea" id="RHEA:25576"/>
        <dbReference type="ChEBI" id="CHEBI:15379"/>
        <dbReference type="ChEBI" id="CHEBI:16240"/>
        <dbReference type="ChEBI" id="CHEBI:57306"/>
        <dbReference type="ChEBI" id="CHEBI:57307"/>
        <dbReference type="EC" id="1.3.3.4"/>
    </reaction>
</comment>
<gene>
    <name evidence="14" type="ORF">XA68_15916</name>
</gene>
<keyword evidence="5 11" id="KW-0285">Flavoprotein</keyword>
<dbReference type="GO" id="GO:0004729">
    <property type="term" value="F:oxygen-dependent protoporphyrinogen oxidase activity"/>
    <property type="evidence" value="ECO:0007669"/>
    <property type="project" value="UniProtKB-UniRule"/>
</dbReference>
<dbReference type="EC" id="1.3.3.4" evidence="4 11"/>
<comment type="similarity">
    <text evidence="3 11">Belongs to the protoporphyrinogen/coproporphyrinogen oxidase family. Protoporphyrinogen oxidase subfamily.</text>
</comment>
<dbReference type="SUPFAM" id="SSF54373">
    <property type="entry name" value="FAD-linked reductases, C-terminal domain"/>
    <property type="match status" value="1"/>
</dbReference>
<feature type="region of interest" description="Disordered" evidence="12">
    <location>
        <begin position="1"/>
        <end position="44"/>
    </location>
</feature>
<comment type="cofactor">
    <cofactor evidence="11">
        <name>FAD</name>
        <dbReference type="ChEBI" id="CHEBI:57692"/>
    </cofactor>
    <text evidence="11">Binds 1 FAD per subunit.</text>
</comment>
<keyword evidence="6 11" id="KW-0274">FAD</keyword>
<organism evidence="14 15">
    <name type="scientific">Ophiocordyceps unilateralis</name>
    <name type="common">Zombie-ant fungus</name>
    <name type="synonym">Torrubia unilateralis</name>
    <dbReference type="NCBI Taxonomy" id="268505"/>
    <lineage>
        <taxon>Eukaryota</taxon>
        <taxon>Fungi</taxon>
        <taxon>Dikarya</taxon>
        <taxon>Ascomycota</taxon>
        <taxon>Pezizomycotina</taxon>
        <taxon>Sordariomycetes</taxon>
        <taxon>Hypocreomycetidae</taxon>
        <taxon>Hypocreales</taxon>
        <taxon>Ophiocordycipitaceae</taxon>
        <taxon>Ophiocordyceps</taxon>
    </lineage>
</organism>
<dbReference type="GO" id="GO:0006782">
    <property type="term" value="P:protoporphyrinogen IX biosynthetic process"/>
    <property type="evidence" value="ECO:0007669"/>
    <property type="project" value="UniProtKB-UniRule"/>
</dbReference>